<evidence type="ECO:0000256" key="1">
    <source>
        <dbReference type="SAM" id="MobiDB-lite"/>
    </source>
</evidence>
<feature type="compositionally biased region" description="Low complexity" evidence="1">
    <location>
        <begin position="196"/>
        <end position="207"/>
    </location>
</feature>
<dbReference type="AlphaFoldDB" id="A0A9Q0H354"/>
<dbReference type="Pfam" id="PF07839">
    <property type="entry name" value="CaM_binding"/>
    <property type="match status" value="1"/>
</dbReference>
<feature type="compositionally biased region" description="Basic and acidic residues" evidence="1">
    <location>
        <begin position="255"/>
        <end position="271"/>
    </location>
</feature>
<gene>
    <name evidence="3" type="ORF">NE237_024902</name>
</gene>
<dbReference type="Proteomes" id="UP001141806">
    <property type="component" value="Unassembled WGS sequence"/>
</dbReference>
<dbReference type="InterPro" id="IPR012417">
    <property type="entry name" value="CaM-bd_dom_pln"/>
</dbReference>
<dbReference type="GO" id="GO:0005516">
    <property type="term" value="F:calmodulin binding"/>
    <property type="evidence" value="ECO:0007669"/>
    <property type="project" value="InterPro"/>
</dbReference>
<feature type="region of interest" description="Disordered" evidence="1">
    <location>
        <begin position="1"/>
        <end position="83"/>
    </location>
</feature>
<dbReference type="EMBL" id="JAMYWD010000010">
    <property type="protein sequence ID" value="KAJ4957791.1"/>
    <property type="molecule type" value="Genomic_DNA"/>
</dbReference>
<dbReference type="PANTHER" id="PTHR33349">
    <property type="entry name" value="EMB|CAB62594.1"/>
    <property type="match status" value="1"/>
</dbReference>
<proteinExistence type="predicted"/>
<feature type="compositionally biased region" description="Polar residues" evidence="1">
    <location>
        <begin position="153"/>
        <end position="188"/>
    </location>
</feature>
<feature type="compositionally biased region" description="Basic and acidic residues" evidence="1">
    <location>
        <begin position="301"/>
        <end position="313"/>
    </location>
</feature>
<feature type="region of interest" description="Disordered" evidence="1">
    <location>
        <begin position="248"/>
        <end position="334"/>
    </location>
</feature>
<dbReference type="SMART" id="SM01054">
    <property type="entry name" value="CaM_binding"/>
    <property type="match status" value="1"/>
</dbReference>
<evidence type="ECO:0000313" key="3">
    <source>
        <dbReference type="EMBL" id="KAJ4957791.1"/>
    </source>
</evidence>
<evidence type="ECO:0000259" key="2">
    <source>
        <dbReference type="SMART" id="SM01054"/>
    </source>
</evidence>
<dbReference type="PANTHER" id="PTHR33349:SF20">
    <property type="entry name" value="CHROMO DOMAIN CEC-LIKE PROTEIN"/>
    <property type="match status" value="1"/>
</dbReference>
<feature type="compositionally biased region" description="Low complexity" evidence="1">
    <location>
        <begin position="111"/>
        <end position="129"/>
    </location>
</feature>
<protein>
    <recommendedName>
        <fullName evidence="2">Calmodulin-binding domain-containing protein</fullName>
    </recommendedName>
</protein>
<name>A0A9Q0H354_9MAGN</name>
<keyword evidence="4" id="KW-1185">Reference proteome</keyword>
<evidence type="ECO:0000313" key="4">
    <source>
        <dbReference type="Proteomes" id="UP001141806"/>
    </source>
</evidence>
<accession>A0A9Q0H354</accession>
<sequence>MATKIKGKDAINGKEKRGSPSSGPKNMEQKRGLSPSGGPRNIDPATRKKTSKSSTIACSPATDSVLSKKSVPNYLKPTVSSGIDVNKFGKKQTAEDKKLLLRRRSFDNHLSKSQLHSTTTLSSSQIQKIPLSSTSRERIIKPLPPSPKTTSSQRIVSETTVKTSRTGKIQPIVSNSNSKIRNTRPSSTIKREAKVTVTTSRSTSPSSTEDKHEQEKKEIIMEKFEEEIVKNETEVALNLEDTPVFDLISVDLPDPEPKIPEEVKSEEEHIIVETPQIGEAEEKSPNEVIAEQPEENIASEPQKKAEAEGKEGENAIESPSVHKEKVASVEDSGDDITTVIPTKLSFKQGKLLEEEGEGDGGLKKLQFKEREKDVEVVSKPQYNSVIEETASKLVGKRKSKVKALVGAFEVVISLEEGQSVNESGNKVEDHNDGGPLR</sequence>
<feature type="domain" description="Calmodulin-binding" evidence="2">
    <location>
        <begin position="295"/>
        <end position="413"/>
    </location>
</feature>
<feature type="compositionally biased region" description="Polar residues" evidence="1">
    <location>
        <begin position="52"/>
        <end position="67"/>
    </location>
</feature>
<dbReference type="OrthoDB" id="1939646at2759"/>
<reference evidence="3" key="1">
    <citation type="journal article" date="2023" name="Plant J.">
        <title>The genome of the king protea, Protea cynaroides.</title>
        <authorList>
            <person name="Chang J."/>
            <person name="Duong T.A."/>
            <person name="Schoeman C."/>
            <person name="Ma X."/>
            <person name="Roodt D."/>
            <person name="Barker N."/>
            <person name="Li Z."/>
            <person name="Van de Peer Y."/>
            <person name="Mizrachi E."/>
        </authorList>
    </citation>
    <scope>NUCLEOTIDE SEQUENCE</scope>
    <source>
        <tissue evidence="3">Young leaves</tissue>
    </source>
</reference>
<comment type="caution">
    <text evidence="3">The sequence shown here is derived from an EMBL/GenBank/DDBJ whole genome shotgun (WGS) entry which is preliminary data.</text>
</comment>
<feature type="region of interest" description="Disordered" evidence="1">
    <location>
        <begin position="108"/>
        <end position="216"/>
    </location>
</feature>
<feature type="compositionally biased region" description="Basic and acidic residues" evidence="1">
    <location>
        <begin position="1"/>
        <end position="18"/>
    </location>
</feature>
<organism evidence="3 4">
    <name type="scientific">Protea cynaroides</name>
    <dbReference type="NCBI Taxonomy" id="273540"/>
    <lineage>
        <taxon>Eukaryota</taxon>
        <taxon>Viridiplantae</taxon>
        <taxon>Streptophyta</taxon>
        <taxon>Embryophyta</taxon>
        <taxon>Tracheophyta</taxon>
        <taxon>Spermatophyta</taxon>
        <taxon>Magnoliopsida</taxon>
        <taxon>Proteales</taxon>
        <taxon>Proteaceae</taxon>
        <taxon>Protea</taxon>
    </lineage>
</organism>